<name>A0A315ZJ04_SEDFL</name>
<feature type="signal peptide" evidence="1">
    <location>
        <begin position="1"/>
        <end position="19"/>
    </location>
</feature>
<evidence type="ECO:0000313" key="3">
    <source>
        <dbReference type="Proteomes" id="UP000245535"/>
    </source>
</evidence>
<evidence type="ECO:0008006" key="4">
    <source>
        <dbReference type="Google" id="ProtNLM"/>
    </source>
</evidence>
<dbReference type="OrthoDB" id="1114934at2"/>
<comment type="caution">
    <text evidence="2">The sequence shown here is derived from an EMBL/GenBank/DDBJ whole genome shotgun (WGS) entry which is preliminary data.</text>
</comment>
<dbReference type="RefSeq" id="WP_109616525.1">
    <property type="nucleotide sequence ID" value="NZ_QGDO01000001.1"/>
</dbReference>
<protein>
    <recommendedName>
        <fullName evidence="4">Adhesin</fullName>
    </recommendedName>
</protein>
<gene>
    <name evidence="2" type="ORF">BC781_1011474</name>
</gene>
<accession>A0A315ZJ04</accession>
<evidence type="ECO:0000313" key="2">
    <source>
        <dbReference type="EMBL" id="PWJ45070.1"/>
    </source>
</evidence>
<sequence>MKKILLFVLGVLLTQSLFASEKEYKIKLKNSAENKIRLDIDQTDLTIEGYKGNEVLIKVQGEFRELPERAQGLKPLTRLRDNTGVGLAMQQEGNTLFLAKAMQGKIKIEMKVPENVALNIQESSFFDDNTFSLKSLKGEIEVKGKNATIRLEDVYGPVIANTTSGDIYCAYAELIDRPHQLSCTSGVLEVVLPKNSKVDLSLKTYQGEVYTDFDIVSASNKKSSSPVAMYSLNNFKGTINGGGTSVHLQATSNDIYLRQSK</sequence>
<proteinExistence type="predicted"/>
<organism evidence="2 3">
    <name type="scientific">Sediminitomix flava</name>
    <dbReference type="NCBI Taxonomy" id="379075"/>
    <lineage>
        <taxon>Bacteria</taxon>
        <taxon>Pseudomonadati</taxon>
        <taxon>Bacteroidota</taxon>
        <taxon>Cytophagia</taxon>
        <taxon>Cytophagales</taxon>
        <taxon>Flammeovirgaceae</taxon>
        <taxon>Sediminitomix</taxon>
    </lineage>
</organism>
<keyword evidence="3" id="KW-1185">Reference proteome</keyword>
<dbReference type="Proteomes" id="UP000245535">
    <property type="component" value="Unassembled WGS sequence"/>
</dbReference>
<reference evidence="2 3" key="1">
    <citation type="submission" date="2018-03" db="EMBL/GenBank/DDBJ databases">
        <title>Genomic Encyclopedia of Archaeal and Bacterial Type Strains, Phase II (KMG-II): from individual species to whole genera.</title>
        <authorList>
            <person name="Goeker M."/>
        </authorList>
    </citation>
    <scope>NUCLEOTIDE SEQUENCE [LARGE SCALE GENOMIC DNA]</scope>
    <source>
        <strain evidence="2 3">DSM 28229</strain>
    </source>
</reference>
<feature type="chain" id="PRO_5016391752" description="Adhesin" evidence="1">
    <location>
        <begin position="20"/>
        <end position="261"/>
    </location>
</feature>
<dbReference type="AlphaFoldDB" id="A0A315ZJ04"/>
<dbReference type="EMBL" id="QGDO01000001">
    <property type="protein sequence ID" value="PWJ45070.1"/>
    <property type="molecule type" value="Genomic_DNA"/>
</dbReference>
<evidence type="ECO:0000256" key="1">
    <source>
        <dbReference type="SAM" id="SignalP"/>
    </source>
</evidence>
<keyword evidence="1" id="KW-0732">Signal</keyword>